<sequence length="192" mass="21363">MWRADDLIAASARGERIRLLFFWGHQPQCDGRVGAGCLSQWWPSPFTVDGIVFATAEHHMMWRKATLFGDEATAERILAAPHPHAAKALGGRVTGFDQQTWDEHRFDIVVAGNLAKFQQHAELQAFLLATGQRVLVEASPVDRIWGIGLTRDDPAAADPARWRGLNLLGFALMQVRDVLTAEDVLIDGHRHP</sequence>
<dbReference type="NCBIfam" id="TIGR02464">
    <property type="entry name" value="ribofla_fusion"/>
    <property type="match status" value="1"/>
</dbReference>
<dbReference type="SUPFAM" id="SSF143990">
    <property type="entry name" value="YbiA-like"/>
    <property type="match status" value="1"/>
</dbReference>
<dbReference type="CDD" id="cd15457">
    <property type="entry name" value="NADAR"/>
    <property type="match status" value="1"/>
</dbReference>
<reference evidence="4 5" key="1">
    <citation type="submission" date="2021-01" db="EMBL/GenBank/DDBJ databases">
        <title>Whole genome shotgun sequence of Verrucosispora andamanensis NBRC 109075.</title>
        <authorList>
            <person name="Komaki H."/>
            <person name="Tamura T."/>
        </authorList>
    </citation>
    <scope>NUCLEOTIDE SEQUENCE [LARGE SCALE GENOMIC DNA]</scope>
    <source>
        <strain evidence="4 5">NBRC 109075</strain>
    </source>
</reference>
<dbReference type="Gene3D" id="1.10.357.40">
    <property type="entry name" value="YbiA-like"/>
    <property type="match status" value="1"/>
</dbReference>
<dbReference type="EMBL" id="BOOZ01000039">
    <property type="protein sequence ID" value="GIJ11875.1"/>
    <property type="molecule type" value="Genomic_DNA"/>
</dbReference>
<comment type="caution">
    <text evidence="4">The sequence shown here is derived from an EMBL/GenBank/DDBJ whole genome shotgun (WGS) entry which is preliminary data.</text>
</comment>
<protein>
    <recommendedName>
        <fullName evidence="3">NADAR domain-containing protein</fullName>
    </recommendedName>
</protein>
<evidence type="ECO:0000313" key="5">
    <source>
        <dbReference type="Proteomes" id="UP000647017"/>
    </source>
</evidence>
<evidence type="ECO:0000256" key="2">
    <source>
        <dbReference type="ARBA" id="ARBA00000751"/>
    </source>
</evidence>
<dbReference type="Proteomes" id="UP000647017">
    <property type="component" value="Unassembled WGS sequence"/>
</dbReference>
<evidence type="ECO:0000259" key="3">
    <source>
        <dbReference type="Pfam" id="PF08719"/>
    </source>
</evidence>
<accession>A0ABQ4I1S8</accession>
<comment type="catalytic activity">
    <reaction evidence="2">
        <text>2,5-diamino-6-hydroxy-4-(5-phosphoribosylamino)-pyrimidine + H2O = 2,5,6-triamino-4-hydroxypyrimidine + D-ribose 5-phosphate</text>
        <dbReference type="Rhea" id="RHEA:23436"/>
        <dbReference type="ChEBI" id="CHEBI:15377"/>
        <dbReference type="ChEBI" id="CHEBI:58614"/>
        <dbReference type="ChEBI" id="CHEBI:78346"/>
        <dbReference type="ChEBI" id="CHEBI:137796"/>
    </reaction>
</comment>
<gene>
    <name evidence="4" type="ORF">Van01_50890</name>
</gene>
<feature type="domain" description="NADAR" evidence="3">
    <location>
        <begin position="21"/>
        <end position="179"/>
    </location>
</feature>
<organism evidence="4 5">
    <name type="scientific">Micromonospora andamanensis</name>
    <dbReference type="NCBI Taxonomy" id="1287068"/>
    <lineage>
        <taxon>Bacteria</taxon>
        <taxon>Bacillati</taxon>
        <taxon>Actinomycetota</taxon>
        <taxon>Actinomycetes</taxon>
        <taxon>Micromonosporales</taxon>
        <taxon>Micromonosporaceae</taxon>
        <taxon>Micromonospora</taxon>
    </lineage>
</organism>
<proteinExistence type="predicted"/>
<dbReference type="InterPro" id="IPR012816">
    <property type="entry name" value="NADAR"/>
</dbReference>
<evidence type="ECO:0000256" key="1">
    <source>
        <dbReference type="ARBA" id="ARBA00000022"/>
    </source>
</evidence>
<name>A0ABQ4I1S8_9ACTN</name>
<dbReference type="InterPro" id="IPR037238">
    <property type="entry name" value="YbiA-like_sf"/>
</dbReference>
<keyword evidence="5" id="KW-1185">Reference proteome</keyword>
<dbReference type="Pfam" id="PF08719">
    <property type="entry name" value="NADAR"/>
    <property type="match status" value="1"/>
</dbReference>
<evidence type="ECO:0000313" key="4">
    <source>
        <dbReference type="EMBL" id="GIJ11875.1"/>
    </source>
</evidence>
<comment type="catalytic activity">
    <reaction evidence="1">
        <text>5-amino-6-(5-phospho-D-ribosylamino)uracil + H2O = 5,6-diaminouracil + D-ribose 5-phosphate</text>
        <dbReference type="Rhea" id="RHEA:55020"/>
        <dbReference type="ChEBI" id="CHEBI:15377"/>
        <dbReference type="ChEBI" id="CHEBI:46252"/>
        <dbReference type="ChEBI" id="CHEBI:58453"/>
        <dbReference type="ChEBI" id="CHEBI:78346"/>
    </reaction>
</comment>